<dbReference type="AlphaFoldDB" id="A0A1D7ZXF7"/>
<organism evidence="1 2">
    <name type="scientific">Limosilactobacillus fermentum</name>
    <name type="common">Lactobacillus fermentum</name>
    <dbReference type="NCBI Taxonomy" id="1613"/>
    <lineage>
        <taxon>Bacteria</taxon>
        <taxon>Bacillati</taxon>
        <taxon>Bacillota</taxon>
        <taxon>Bacilli</taxon>
        <taxon>Lactobacillales</taxon>
        <taxon>Lactobacillaceae</taxon>
        <taxon>Limosilactobacillus</taxon>
    </lineage>
</organism>
<evidence type="ECO:0000313" key="1">
    <source>
        <dbReference type="EMBL" id="AOR74544.1"/>
    </source>
</evidence>
<dbReference type="Proteomes" id="UP000094714">
    <property type="component" value="Chromosome"/>
</dbReference>
<accession>A0A1D7ZXF7</accession>
<protein>
    <submittedName>
        <fullName evidence="1">Uncharacterized protein</fullName>
    </submittedName>
</protein>
<sequence>MMKLALNYKHFPGFLTFLPTDISQRQAPFPAFSREMVRLSAANGLVRCRSLNKGGK</sequence>
<reference evidence="1 2" key="1">
    <citation type="submission" date="2016-09" db="EMBL/GenBank/DDBJ databases">
        <title>Genome Sequence of the Lactobacillus fermentum strain NCC2970 (CNCM I-5068).</title>
        <authorList>
            <person name="Barretto C."/>
            <person name="Ngom-Bru C."/>
            <person name="Genevaz A."/>
            <person name="Fournier C."/>
            <person name="Moine D."/>
            <person name="Kassam M."/>
            <person name="Iltis A."/>
            <person name="Sagory-Zalkind P."/>
            <person name="Faucherand G."/>
            <person name="Descombes P."/>
            <person name="Duboux S."/>
        </authorList>
    </citation>
    <scope>NUCLEOTIDE SEQUENCE [LARGE SCALE GENOMIC DNA]</scope>
    <source>
        <strain evidence="1 2">NCC2970</strain>
    </source>
</reference>
<proteinExistence type="predicted"/>
<name>A0A1D7ZXF7_LIMFE</name>
<evidence type="ECO:0000313" key="2">
    <source>
        <dbReference type="Proteomes" id="UP000094714"/>
    </source>
</evidence>
<dbReference type="EMBL" id="CP017151">
    <property type="protein sequence ID" value="AOR74544.1"/>
    <property type="molecule type" value="Genomic_DNA"/>
</dbReference>
<gene>
    <name evidence="1" type="ORF">LACFE_CDS1089</name>
</gene>